<dbReference type="Pfam" id="PF22999">
    <property type="entry name" value="LTN1_E3_ligase_6th"/>
    <property type="match status" value="1"/>
</dbReference>
<comment type="pathway">
    <text evidence="1">Protein modification; protein ubiquitination.</text>
</comment>
<evidence type="ECO:0000259" key="3">
    <source>
        <dbReference type="Pfam" id="PF22999"/>
    </source>
</evidence>
<dbReference type="UniPathway" id="UPA00143"/>
<dbReference type="GO" id="GO:0016567">
    <property type="term" value="P:protein ubiquitination"/>
    <property type="evidence" value="ECO:0007669"/>
    <property type="project" value="UniProtKB-UniPathway"/>
</dbReference>
<sequence length="78" mass="8546">TQATTTGSLLFSVESLWPIDSEKLSALAGAIYGLILHVLPAYVRGWYNDLRDRNTSTAIESFTRTCCSPPLIANELSQ</sequence>
<dbReference type="InterPro" id="IPR054477">
    <property type="entry name" value="LTN1_E3_ligase_6th"/>
</dbReference>
<keyword evidence="5" id="KW-1185">Reference proteome</keyword>
<dbReference type="Proteomes" id="UP000265520">
    <property type="component" value="Unassembled WGS sequence"/>
</dbReference>
<name>A0A392U0Y0_9FABA</name>
<dbReference type="PANTHER" id="PTHR12389">
    <property type="entry name" value="ZINC FINGER PROTEIN 294"/>
    <property type="match status" value="1"/>
</dbReference>
<dbReference type="GO" id="GO:0005829">
    <property type="term" value="C:cytosol"/>
    <property type="evidence" value="ECO:0007669"/>
    <property type="project" value="UniProtKB-UniRule"/>
</dbReference>
<keyword evidence="1" id="KW-0808">Transferase</keyword>
<evidence type="ECO:0000313" key="4">
    <source>
        <dbReference type="EMBL" id="MCI66056.1"/>
    </source>
</evidence>
<evidence type="ECO:0000313" key="5">
    <source>
        <dbReference type="Proteomes" id="UP000265520"/>
    </source>
</evidence>
<comment type="similarity">
    <text evidence="1">Belongs to the LTN1 family.</text>
</comment>
<evidence type="ECO:0000256" key="2">
    <source>
        <dbReference type="SAM" id="Phobius"/>
    </source>
</evidence>
<keyword evidence="2" id="KW-0812">Transmembrane</keyword>
<dbReference type="GO" id="GO:1990112">
    <property type="term" value="C:RQC complex"/>
    <property type="evidence" value="ECO:0007669"/>
    <property type="project" value="UniProtKB-UniRule"/>
</dbReference>
<dbReference type="GO" id="GO:0061630">
    <property type="term" value="F:ubiquitin protein ligase activity"/>
    <property type="evidence" value="ECO:0007669"/>
    <property type="project" value="UniProtKB-UniRule"/>
</dbReference>
<dbReference type="EMBL" id="LXQA010687803">
    <property type="protein sequence ID" value="MCI66056.1"/>
    <property type="molecule type" value="Genomic_DNA"/>
</dbReference>
<accession>A0A392U0Y0</accession>
<proteinExistence type="inferred from homology"/>
<evidence type="ECO:0000256" key="1">
    <source>
        <dbReference type="RuleBase" id="RU367090"/>
    </source>
</evidence>
<feature type="non-terminal residue" evidence="4">
    <location>
        <position position="78"/>
    </location>
</feature>
<dbReference type="GO" id="GO:0008270">
    <property type="term" value="F:zinc ion binding"/>
    <property type="evidence" value="ECO:0007669"/>
    <property type="project" value="UniProtKB-KW"/>
</dbReference>
<comment type="caution">
    <text evidence="4">The sequence shown here is derived from an EMBL/GenBank/DDBJ whole genome shotgun (WGS) entry which is preliminary data.</text>
</comment>
<dbReference type="InterPro" id="IPR039795">
    <property type="entry name" value="LTN1/Rkr1"/>
</dbReference>
<comment type="function">
    <text evidence="1">E3 ubiquitin-protein ligase. Component of the ribosome quality control complex (RQC), a ribosome-associated complex that mediates ubiquitination and extraction of incompletely synthesized nascent chains for proteasomal degradation.</text>
</comment>
<feature type="domain" description="E3 ubiquitin-protein ligase listerin HEAT repeat region" evidence="3">
    <location>
        <begin position="11"/>
        <end position="78"/>
    </location>
</feature>
<dbReference type="GO" id="GO:0043023">
    <property type="term" value="F:ribosomal large subunit binding"/>
    <property type="evidence" value="ECO:0007669"/>
    <property type="project" value="TreeGrafter"/>
</dbReference>
<dbReference type="GO" id="GO:0072344">
    <property type="term" value="P:rescue of stalled ribosome"/>
    <property type="evidence" value="ECO:0007669"/>
    <property type="project" value="UniProtKB-UniRule"/>
</dbReference>
<organism evidence="4 5">
    <name type="scientific">Trifolium medium</name>
    <dbReference type="NCBI Taxonomy" id="97028"/>
    <lineage>
        <taxon>Eukaryota</taxon>
        <taxon>Viridiplantae</taxon>
        <taxon>Streptophyta</taxon>
        <taxon>Embryophyta</taxon>
        <taxon>Tracheophyta</taxon>
        <taxon>Spermatophyta</taxon>
        <taxon>Magnoliopsida</taxon>
        <taxon>eudicotyledons</taxon>
        <taxon>Gunneridae</taxon>
        <taxon>Pentapetalae</taxon>
        <taxon>rosids</taxon>
        <taxon>fabids</taxon>
        <taxon>Fabales</taxon>
        <taxon>Fabaceae</taxon>
        <taxon>Papilionoideae</taxon>
        <taxon>50 kb inversion clade</taxon>
        <taxon>NPAAA clade</taxon>
        <taxon>Hologalegina</taxon>
        <taxon>IRL clade</taxon>
        <taxon>Trifolieae</taxon>
        <taxon>Trifolium</taxon>
    </lineage>
</organism>
<feature type="non-terminal residue" evidence="4">
    <location>
        <position position="1"/>
    </location>
</feature>
<keyword evidence="2" id="KW-1133">Transmembrane helix</keyword>
<keyword evidence="1" id="KW-0833">Ubl conjugation pathway</keyword>
<keyword evidence="1" id="KW-0862">Zinc</keyword>
<dbReference type="AlphaFoldDB" id="A0A392U0Y0"/>
<keyword evidence="1" id="KW-0863">Zinc-finger</keyword>
<dbReference type="PANTHER" id="PTHR12389:SF0">
    <property type="entry name" value="E3 UBIQUITIN-PROTEIN LIGASE LISTERIN"/>
    <property type="match status" value="1"/>
</dbReference>
<dbReference type="GO" id="GO:1990116">
    <property type="term" value="P:ribosome-associated ubiquitin-dependent protein catabolic process"/>
    <property type="evidence" value="ECO:0007669"/>
    <property type="project" value="UniProtKB-UniRule"/>
</dbReference>
<dbReference type="EC" id="2.3.2.27" evidence="1"/>
<feature type="transmembrane region" description="Helical" evidence="2">
    <location>
        <begin position="24"/>
        <end position="43"/>
    </location>
</feature>
<reference evidence="4 5" key="1">
    <citation type="journal article" date="2018" name="Front. Plant Sci.">
        <title>Red Clover (Trifolium pratense) and Zigzag Clover (T. medium) - A Picture of Genomic Similarities and Differences.</title>
        <authorList>
            <person name="Dluhosova J."/>
            <person name="Istvanek J."/>
            <person name="Nedelnik J."/>
            <person name="Repkova J."/>
        </authorList>
    </citation>
    <scope>NUCLEOTIDE SEQUENCE [LARGE SCALE GENOMIC DNA]</scope>
    <source>
        <strain evidence="5">cv. 10/8</strain>
        <tissue evidence="4">Leaf</tissue>
    </source>
</reference>
<comment type="subunit">
    <text evidence="1">Component of the ribosome quality control complex (RQC).</text>
</comment>
<comment type="catalytic activity">
    <reaction evidence="1">
        <text>S-ubiquitinyl-[E2 ubiquitin-conjugating enzyme]-L-cysteine + [acceptor protein]-L-lysine = [E2 ubiquitin-conjugating enzyme]-L-cysteine + N(6)-ubiquitinyl-[acceptor protein]-L-lysine.</text>
        <dbReference type="EC" id="2.3.2.27"/>
    </reaction>
</comment>
<keyword evidence="2" id="KW-0472">Membrane</keyword>
<keyword evidence="1" id="KW-0479">Metal-binding</keyword>
<protein>
    <recommendedName>
        <fullName evidence="1">E3 ubiquitin-protein ligase listerin</fullName>
        <ecNumber evidence="1">2.3.2.27</ecNumber>
    </recommendedName>
    <alternativeName>
        <fullName evidence="1">RING-type E3 ubiquitin transferase listerin</fullName>
    </alternativeName>
</protein>